<reference evidence="1 2" key="1">
    <citation type="submission" date="2023-07" db="EMBL/GenBank/DDBJ databases">
        <title>Genomic Encyclopedia of Type Strains, Phase IV (KMG-IV): sequencing the most valuable type-strain genomes for metagenomic binning, comparative biology and taxonomic classification.</title>
        <authorList>
            <person name="Goeker M."/>
        </authorList>
    </citation>
    <scope>NUCLEOTIDE SEQUENCE [LARGE SCALE GENOMIC DNA]</scope>
    <source>
        <strain evidence="1 2">DSM 23494</strain>
    </source>
</reference>
<comment type="caution">
    <text evidence="1">The sequence shown here is derived from an EMBL/GenBank/DDBJ whole genome shotgun (WGS) entry which is preliminary data.</text>
</comment>
<accession>A0ABU0AJ20</accession>
<evidence type="ECO:0000313" key="1">
    <source>
        <dbReference type="EMBL" id="MDQ0271261.1"/>
    </source>
</evidence>
<proteinExistence type="predicted"/>
<dbReference type="EMBL" id="JAUSUB010000013">
    <property type="protein sequence ID" value="MDQ0271261.1"/>
    <property type="molecule type" value="Genomic_DNA"/>
</dbReference>
<keyword evidence="2" id="KW-1185">Reference proteome</keyword>
<organism evidence="1 2">
    <name type="scientific">Cytobacillus purgationiresistens</name>
    <dbReference type="NCBI Taxonomy" id="863449"/>
    <lineage>
        <taxon>Bacteria</taxon>
        <taxon>Bacillati</taxon>
        <taxon>Bacillota</taxon>
        <taxon>Bacilli</taxon>
        <taxon>Bacillales</taxon>
        <taxon>Bacillaceae</taxon>
        <taxon>Cytobacillus</taxon>
    </lineage>
</organism>
<dbReference type="Proteomes" id="UP001238088">
    <property type="component" value="Unassembled WGS sequence"/>
</dbReference>
<name>A0ABU0AJ20_9BACI</name>
<sequence length="83" mass="9806">MKEIITLDEFLEVKNNNKGFVAITDKNLTRNCVHHAKCKWLTEHNFKMKVITSNRKNGSYYYADNPDTPLRTFSKMNKCEKCF</sequence>
<dbReference type="RefSeq" id="WP_307476296.1">
    <property type="nucleotide sequence ID" value="NZ_JAUSUB010000013.1"/>
</dbReference>
<evidence type="ECO:0000313" key="2">
    <source>
        <dbReference type="Proteomes" id="UP001238088"/>
    </source>
</evidence>
<gene>
    <name evidence="1" type="ORF">J2S17_003149</name>
</gene>
<protein>
    <submittedName>
        <fullName evidence="1">Uncharacterized protein</fullName>
    </submittedName>
</protein>